<evidence type="ECO:0000259" key="1">
    <source>
        <dbReference type="Pfam" id="PF13524"/>
    </source>
</evidence>
<gene>
    <name evidence="2" type="ORF">BACCIP111899_01997</name>
</gene>
<organism evidence="2 3">
    <name type="scientific">Bacillus rhizoplanae</name>
    <dbReference type="NCBI Taxonomy" id="2880966"/>
    <lineage>
        <taxon>Bacteria</taxon>
        <taxon>Bacillati</taxon>
        <taxon>Bacillota</taxon>
        <taxon>Bacilli</taxon>
        <taxon>Bacillales</taxon>
        <taxon>Bacillaceae</taxon>
        <taxon>Bacillus</taxon>
    </lineage>
</organism>
<keyword evidence="3" id="KW-1185">Reference proteome</keyword>
<evidence type="ECO:0000313" key="2">
    <source>
        <dbReference type="EMBL" id="CAG9612819.1"/>
    </source>
</evidence>
<dbReference type="EMBL" id="CAKJTI010000008">
    <property type="protein sequence ID" value="CAG9612819.1"/>
    <property type="molecule type" value="Genomic_DNA"/>
</dbReference>
<dbReference type="Pfam" id="PF13524">
    <property type="entry name" value="Glyco_trans_1_2"/>
    <property type="match status" value="1"/>
</dbReference>
<protein>
    <recommendedName>
        <fullName evidence="1">Spore protein YkvP/CgeB glycosyl transferase-like domain-containing protein</fullName>
    </recommendedName>
</protein>
<name>A0ABM8YAU6_9BACI</name>
<dbReference type="InterPro" id="IPR055259">
    <property type="entry name" value="YkvP/CgeB_Glyco_trans-like"/>
</dbReference>
<comment type="caution">
    <text evidence="2">The sequence shown here is derived from an EMBL/GenBank/DDBJ whole genome shotgun (WGS) entry which is preliminary data.</text>
</comment>
<evidence type="ECO:0000313" key="3">
    <source>
        <dbReference type="Proteomes" id="UP000789423"/>
    </source>
</evidence>
<dbReference type="SUPFAM" id="SSF53756">
    <property type="entry name" value="UDP-Glycosyltransferase/glycogen phosphorylase"/>
    <property type="match status" value="1"/>
</dbReference>
<reference evidence="2 3" key="1">
    <citation type="submission" date="2021-10" db="EMBL/GenBank/DDBJ databases">
        <authorList>
            <person name="Criscuolo A."/>
        </authorList>
    </citation>
    <scope>NUCLEOTIDE SEQUENCE [LARGE SCALE GENOMIC DNA]</scope>
    <source>
        <strain evidence="3">CIP 111899</strain>
    </source>
</reference>
<dbReference type="Proteomes" id="UP000789423">
    <property type="component" value="Unassembled WGS sequence"/>
</dbReference>
<sequence length="323" mass="38262">MKLLYISSGYPRIYEYFDQSIKAELSNSDYEWLHFHPLESIEKLKAIVANFQPQLVLTILGDHLSLSAIQYLRENGIKLACWLTEDPFYIDKTIQMIHRFDYIFTIDNVALRHYQSIHPNVYYLPLGTDATIFKPLPAENVHKSDLLLVGYPYPTRVNFIHFLLDNTKYQITLIGKGWYNKLQKRWRNNRRIIIKDIWIEPQKIPYYYNGAKIVLNPHRTHNFWLNKNTHGVISESINNRTFDIASCGAFQLIEEKPDLRSIFTEEEMISYLDYEDCLHKLGIYMDDEEQRKTIAQKARKIVIEQHTFGHRVKKMIKTISKTV</sequence>
<dbReference type="RefSeq" id="WP_230574941.1">
    <property type="nucleotide sequence ID" value="NZ_CAKJTI010000008.1"/>
</dbReference>
<accession>A0ABM8YAU6</accession>
<feature type="domain" description="Spore protein YkvP/CgeB glycosyl transferase-like" evidence="1">
    <location>
        <begin position="157"/>
        <end position="316"/>
    </location>
</feature>
<dbReference type="Gene3D" id="3.40.50.2000">
    <property type="entry name" value="Glycogen Phosphorylase B"/>
    <property type="match status" value="1"/>
</dbReference>
<proteinExistence type="predicted"/>